<name>A0A0K2WVG5_CORST</name>
<evidence type="ECO:0000313" key="2">
    <source>
        <dbReference type="EMBL" id="ART20227.1"/>
    </source>
</evidence>
<feature type="chain" id="PRO_5044544760" description="Secreted protein" evidence="1">
    <location>
        <begin position="25"/>
        <end position="82"/>
    </location>
</feature>
<dbReference type="RefSeq" id="WP_049146257.1">
    <property type="nucleotide sequence ID" value="NZ_CAACYF010000002.1"/>
</dbReference>
<dbReference type="KEGG" id="cstr:CBE89_00950"/>
<accession>A0A0K2WVG5</accession>
<keyword evidence="1" id="KW-0732">Signal</keyword>
<reference evidence="2 4" key="1">
    <citation type="submission" date="2017-05" db="EMBL/GenBank/DDBJ databases">
        <title>Complete genome sequence of Corynebacterium striatum KC-Na-1 isolated from Neophocaena asiaeorientalis in Korea.</title>
        <authorList>
            <person name="Kim J.H."/>
            <person name="Lee K."/>
        </authorList>
    </citation>
    <scope>NUCLEOTIDE SEQUENCE [LARGE SCALE GENOMIC DNA]</scope>
    <source>
        <strain evidence="2 4">KC-Na-01</strain>
    </source>
</reference>
<keyword evidence="5" id="KW-1185">Reference proteome</keyword>
<evidence type="ECO:0000313" key="3">
    <source>
        <dbReference type="EMBL" id="QQU75918.1"/>
    </source>
</evidence>
<dbReference type="GeneID" id="72411746"/>
<dbReference type="EMBL" id="CP068158">
    <property type="protein sequence ID" value="QQU75918.1"/>
    <property type="molecule type" value="Genomic_DNA"/>
</dbReference>
<protein>
    <recommendedName>
        <fullName evidence="6">Secreted protein</fullName>
    </recommendedName>
</protein>
<gene>
    <name evidence="2" type="ORF">CBE89_00950</name>
    <name evidence="3" type="ORF">I6I72_07080</name>
</gene>
<dbReference type="Proteomes" id="UP000595757">
    <property type="component" value="Chromosome"/>
</dbReference>
<proteinExistence type="predicted"/>
<feature type="signal peptide" evidence="1">
    <location>
        <begin position="1"/>
        <end position="24"/>
    </location>
</feature>
<reference evidence="3 5" key="2">
    <citation type="submission" date="2021-01" db="EMBL/GenBank/DDBJ databases">
        <title>FDA dAtabase for Regulatory Grade micrObial Sequences (FDA-ARGOS): Supporting development and validation of Infectious Disease Dx tests.</title>
        <authorList>
            <person name="Sproer C."/>
            <person name="Gronow S."/>
            <person name="Severitt S."/>
            <person name="Schroder I."/>
            <person name="Tallon L."/>
            <person name="Sadzewicz L."/>
            <person name="Zhao X."/>
            <person name="Boylan J."/>
            <person name="Ott S."/>
            <person name="Bowen H."/>
            <person name="Vavikolanu K."/>
            <person name="Mehta A."/>
            <person name="Aluvathingal J."/>
            <person name="Nadendla S."/>
            <person name="Lowell S."/>
            <person name="Myers T."/>
            <person name="Yan Y."/>
            <person name="Sichtig H."/>
        </authorList>
    </citation>
    <scope>NUCLEOTIDE SEQUENCE [LARGE SCALE GENOMIC DNA]</scope>
    <source>
        <strain evidence="3 5">FDAARGOS_1115</strain>
    </source>
</reference>
<evidence type="ECO:0000256" key="1">
    <source>
        <dbReference type="SAM" id="SignalP"/>
    </source>
</evidence>
<evidence type="ECO:0008006" key="6">
    <source>
        <dbReference type="Google" id="ProtNLM"/>
    </source>
</evidence>
<sequence length="82" mass="8819">MRFRSVAAAAGAVLCLMSTPFASAASSFSSSSAAESATQTETTNETAYTGGFTYYTSMAEDFANALRCSTSPQRWWCAKYRQ</sequence>
<dbReference type="EMBL" id="CP021252">
    <property type="protein sequence ID" value="ART20227.1"/>
    <property type="molecule type" value="Genomic_DNA"/>
</dbReference>
<dbReference type="Proteomes" id="UP000250197">
    <property type="component" value="Chromosome"/>
</dbReference>
<dbReference type="AlphaFoldDB" id="A0A0K2WVG5"/>
<evidence type="ECO:0000313" key="5">
    <source>
        <dbReference type="Proteomes" id="UP000595757"/>
    </source>
</evidence>
<organism evidence="2 4">
    <name type="scientific">Corynebacterium striatum</name>
    <dbReference type="NCBI Taxonomy" id="43770"/>
    <lineage>
        <taxon>Bacteria</taxon>
        <taxon>Bacillati</taxon>
        <taxon>Actinomycetota</taxon>
        <taxon>Actinomycetes</taxon>
        <taxon>Mycobacteriales</taxon>
        <taxon>Corynebacteriaceae</taxon>
        <taxon>Corynebacterium</taxon>
    </lineage>
</organism>
<evidence type="ECO:0000313" key="4">
    <source>
        <dbReference type="Proteomes" id="UP000250197"/>
    </source>
</evidence>